<dbReference type="InterPro" id="IPR002686">
    <property type="entry name" value="Transposase_17"/>
</dbReference>
<protein>
    <submittedName>
        <fullName evidence="3">DnaA protein helix-turn-helix</fullName>
    </submittedName>
</protein>
<reference evidence="3 4" key="1">
    <citation type="submission" date="2017-04" db="EMBL/GenBank/DDBJ databases">
        <authorList>
            <person name="Afonso C.L."/>
            <person name="Miller P.J."/>
            <person name="Scott M.A."/>
            <person name="Spackman E."/>
            <person name="Goraichik I."/>
            <person name="Dimitrov K.M."/>
            <person name="Suarez D.L."/>
            <person name="Swayne D.E."/>
        </authorList>
    </citation>
    <scope>NUCLEOTIDE SEQUENCE [LARGE SCALE GENOMIC DNA]</scope>
    <source>
        <strain evidence="3 4">DSM 3385</strain>
    </source>
</reference>
<evidence type="ECO:0000313" key="4">
    <source>
        <dbReference type="Proteomes" id="UP000192418"/>
    </source>
</evidence>
<organism evidence="3 4">
    <name type="scientific">Desulfocicer vacuolatum DSM 3385</name>
    <dbReference type="NCBI Taxonomy" id="1121400"/>
    <lineage>
        <taxon>Bacteria</taxon>
        <taxon>Pseudomonadati</taxon>
        <taxon>Thermodesulfobacteriota</taxon>
        <taxon>Desulfobacteria</taxon>
        <taxon>Desulfobacterales</taxon>
        <taxon>Desulfobacteraceae</taxon>
        <taxon>Desulfocicer</taxon>
    </lineage>
</organism>
<dbReference type="AlphaFoldDB" id="A0A1W1Z1P8"/>
<keyword evidence="4" id="KW-1185">Reference proteome</keyword>
<dbReference type="GO" id="GO:0005524">
    <property type="term" value="F:ATP binding"/>
    <property type="evidence" value="ECO:0007669"/>
    <property type="project" value="InterPro"/>
</dbReference>
<dbReference type="InterPro" id="IPR013159">
    <property type="entry name" value="DnaA_C"/>
</dbReference>
<proteinExistence type="predicted"/>
<dbReference type="PANTHER" id="PTHR34322">
    <property type="entry name" value="TRANSPOSASE, Y1_TNP DOMAIN-CONTAINING"/>
    <property type="match status" value="1"/>
</dbReference>
<dbReference type="SMART" id="SM00760">
    <property type="entry name" value="Bac_DnaA_C"/>
    <property type="match status" value="1"/>
</dbReference>
<evidence type="ECO:0000313" key="3">
    <source>
        <dbReference type="EMBL" id="SMC42407.1"/>
    </source>
</evidence>
<accession>A0A1W1Z1P8</accession>
<dbReference type="GO" id="GO:0006270">
    <property type="term" value="P:DNA replication initiation"/>
    <property type="evidence" value="ECO:0007669"/>
    <property type="project" value="InterPro"/>
</dbReference>
<sequence length="301" mass="34818">MIRGNAKQTIFHRDEEYRYFEDILAQGLEQYSLMLHAYCWMENHVHMALQVTDQPLSKLMQNISQRYTHWFNKRYDRVGHLFQGRYKAILVDKDAYLKELIRYIHLNPVRANLVSDPVDYPLSSHAAYTGRVKSPCWLSVDKGLGQFGKTELAAQAAYLHFMGQTTEEELLEQLRHGTKQGRILGSEDFIKGALKQNKEKVSTEITIEQIVDVVAKVYQVSPMELTSASRARHPAEARAIIALIGMDYCNFSLSDFTRYFNRNLPSMSRLVKDVRTRLTKNQSMLERVEHIKDQITAISEA</sequence>
<dbReference type="EMBL" id="FWXY01000002">
    <property type="protein sequence ID" value="SMC42407.1"/>
    <property type="molecule type" value="Genomic_DNA"/>
</dbReference>
<dbReference type="STRING" id="1121400.SAMN02746065_10263"/>
<dbReference type="SUPFAM" id="SSF143422">
    <property type="entry name" value="Transposase IS200-like"/>
    <property type="match status" value="1"/>
</dbReference>
<dbReference type="GO" id="GO:0004803">
    <property type="term" value="F:transposase activity"/>
    <property type="evidence" value="ECO:0007669"/>
    <property type="project" value="InterPro"/>
</dbReference>
<dbReference type="SUPFAM" id="SSF48295">
    <property type="entry name" value="TrpR-like"/>
    <property type="match status" value="1"/>
</dbReference>
<dbReference type="Gene3D" id="3.30.70.1290">
    <property type="entry name" value="Transposase IS200-like"/>
    <property type="match status" value="1"/>
</dbReference>
<dbReference type="InterPro" id="IPR036515">
    <property type="entry name" value="Transposase_17_sf"/>
</dbReference>
<dbReference type="SMART" id="SM01321">
    <property type="entry name" value="Y1_Tnp"/>
    <property type="match status" value="1"/>
</dbReference>
<dbReference type="PANTHER" id="PTHR34322:SF2">
    <property type="entry name" value="TRANSPOSASE IS200-LIKE DOMAIN-CONTAINING PROTEIN"/>
    <property type="match status" value="1"/>
</dbReference>
<dbReference type="Proteomes" id="UP000192418">
    <property type="component" value="Unassembled WGS sequence"/>
</dbReference>
<evidence type="ECO:0000259" key="2">
    <source>
        <dbReference type="SMART" id="SM01321"/>
    </source>
</evidence>
<feature type="domain" description="Transposase IS200-like" evidence="2">
    <location>
        <begin position="1"/>
        <end position="107"/>
    </location>
</feature>
<feature type="domain" description="Chromosomal replication initiator DnaA C-terminal" evidence="1">
    <location>
        <begin position="206"/>
        <end position="274"/>
    </location>
</feature>
<dbReference type="GO" id="GO:0006313">
    <property type="term" value="P:DNA transposition"/>
    <property type="evidence" value="ECO:0007669"/>
    <property type="project" value="InterPro"/>
</dbReference>
<dbReference type="GO" id="GO:0043565">
    <property type="term" value="F:sequence-specific DNA binding"/>
    <property type="evidence" value="ECO:0007669"/>
    <property type="project" value="InterPro"/>
</dbReference>
<name>A0A1W1Z1P8_9BACT</name>
<gene>
    <name evidence="3" type="ORF">SAMN02746065_10263</name>
</gene>
<dbReference type="InterPro" id="IPR010921">
    <property type="entry name" value="Trp_repressor/repl_initiator"/>
</dbReference>
<evidence type="ECO:0000259" key="1">
    <source>
        <dbReference type="SMART" id="SM00760"/>
    </source>
</evidence>
<dbReference type="Gene3D" id="1.10.1750.10">
    <property type="match status" value="1"/>
</dbReference>
<dbReference type="GO" id="GO:0006275">
    <property type="term" value="P:regulation of DNA replication"/>
    <property type="evidence" value="ECO:0007669"/>
    <property type="project" value="InterPro"/>
</dbReference>
<dbReference type="Pfam" id="PF01797">
    <property type="entry name" value="Y1_Tnp"/>
    <property type="match status" value="1"/>
</dbReference>
<dbReference type="OrthoDB" id="5470339at2"/>